<feature type="region of interest" description="Disordered" evidence="1">
    <location>
        <begin position="28"/>
        <end position="82"/>
    </location>
</feature>
<name>A0A1D1XVP1_9ARAE</name>
<dbReference type="Pfam" id="PF04784">
    <property type="entry name" value="DUF547"/>
    <property type="match status" value="1"/>
</dbReference>
<accession>A0A1D1XVP1</accession>
<dbReference type="PANTHER" id="PTHR23054:SF18">
    <property type="entry name" value="TERNARY COMPLEX FACTOR MIP1, LEUCINE-ZIPPER"/>
    <property type="match status" value="1"/>
</dbReference>
<feature type="region of interest" description="Disordered" evidence="1">
    <location>
        <begin position="168"/>
        <end position="204"/>
    </location>
</feature>
<evidence type="ECO:0000313" key="4">
    <source>
        <dbReference type="EMBL" id="JAT46452.1"/>
    </source>
</evidence>
<proteinExistence type="predicted"/>
<evidence type="ECO:0000259" key="2">
    <source>
        <dbReference type="Pfam" id="PF04784"/>
    </source>
</evidence>
<feature type="domain" description="Ternary complex factor MIP1 leucine-zipper" evidence="3">
    <location>
        <begin position="83"/>
        <end position="162"/>
    </location>
</feature>
<protein>
    <submittedName>
        <fullName evidence="4">Golgin subfamily A member 2</fullName>
    </submittedName>
</protein>
<dbReference type="Pfam" id="PF14389">
    <property type="entry name" value="Lzipper-MIP1"/>
    <property type="match status" value="1"/>
</dbReference>
<dbReference type="AlphaFoldDB" id="A0A1D1XVP1"/>
<dbReference type="InterPro" id="IPR006869">
    <property type="entry name" value="DUF547"/>
</dbReference>
<sequence>MGFDVSHLTRMQCEGALHSSFKALDSKKVLPSRHKRCQSDPHKRLEEHDLHLSPEAPHHLKKNVGLTKDEPDAGRQPSPDAMVQSSLKQEILQLEKRLQDQFAVRRALEKALGYRSSTVDTSNDNLMPKPTKELIREIAVLEVEVRYLEQYLLSLYRKAFDEQVSILSSPTAGKRSEPPSSSQTVWYGGSGTEIPPKQGSKSDKAYHTPVARKLNTTPTNEVCFAGCPRRLTGPDVHRSHSALSQRSICSGRMSPQAENIARALRECHSQPLSFLENEPNSTSEVISLAEYLGTNITDHVPETPNKLSEDLVKCMGSIYCKLAESPLVYPGFSSSPTSSFSSMGAFSPQHHGDMWSPGRRKESSLDAWLDNPFRVEGLKEFSGPYNVMVEVPSFCLNGEKLVGVKDMLQRYKSLALRLESVDPRKMKHEEKLAFWINIHNASVMHAYLTNGVPPNNLKRVGFLVKAMCNVGGQIISADTIQNSILGCRTHRPGQWLRALLSPGSKTKKVDEWQTYAIEHPEPLLHFTLCSGSHSDPAVRVYTPKRVLQELEKAREQYIRAAVSIRREQKILLPKIIETFAKDSNLSLAGLLDMIQHYLPQTIQMAMRRCQQGKSQKVVEWVPHNFTFRYLLSREVANPDII</sequence>
<evidence type="ECO:0000256" key="1">
    <source>
        <dbReference type="SAM" id="MobiDB-lite"/>
    </source>
</evidence>
<evidence type="ECO:0000259" key="3">
    <source>
        <dbReference type="Pfam" id="PF14389"/>
    </source>
</evidence>
<dbReference type="EMBL" id="GDJX01021484">
    <property type="protein sequence ID" value="JAT46452.1"/>
    <property type="molecule type" value="Transcribed_RNA"/>
</dbReference>
<reference evidence="4" key="1">
    <citation type="submission" date="2015-07" db="EMBL/GenBank/DDBJ databases">
        <title>Transcriptome Assembly of Anthurium amnicola.</title>
        <authorList>
            <person name="Suzuki J."/>
        </authorList>
    </citation>
    <scope>NUCLEOTIDE SEQUENCE</scope>
</reference>
<dbReference type="InterPro" id="IPR025757">
    <property type="entry name" value="MIP1_Leuzipper"/>
</dbReference>
<gene>
    <name evidence="4" type="primary">GOLGA2_0</name>
    <name evidence="4" type="ORF">g.31699</name>
</gene>
<feature type="compositionally biased region" description="Basic and acidic residues" evidence="1">
    <location>
        <begin position="37"/>
        <end position="58"/>
    </location>
</feature>
<feature type="domain" description="DUF547" evidence="2">
    <location>
        <begin position="424"/>
        <end position="558"/>
    </location>
</feature>
<dbReference type="PANTHER" id="PTHR23054">
    <property type="entry name" value="TERNARY COMPLEX FACTOR MIP1, LEUCINE-ZIPPER-RELATED"/>
    <property type="match status" value="1"/>
</dbReference>
<organism evidence="4">
    <name type="scientific">Anthurium amnicola</name>
    <dbReference type="NCBI Taxonomy" id="1678845"/>
    <lineage>
        <taxon>Eukaryota</taxon>
        <taxon>Viridiplantae</taxon>
        <taxon>Streptophyta</taxon>
        <taxon>Embryophyta</taxon>
        <taxon>Tracheophyta</taxon>
        <taxon>Spermatophyta</taxon>
        <taxon>Magnoliopsida</taxon>
        <taxon>Liliopsida</taxon>
        <taxon>Araceae</taxon>
        <taxon>Pothoideae</taxon>
        <taxon>Potheae</taxon>
        <taxon>Anthurium</taxon>
    </lineage>
</organism>